<evidence type="ECO:0000256" key="2">
    <source>
        <dbReference type="ARBA" id="ARBA00013064"/>
    </source>
</evidence>
<dbReference type="PRINTS" id="PR00719">
    <property type="entry name" value="LMWPTPASE"/>
</dbReference>
<dbReference type="SUPFAM" id="SSF52788">
    <property type="entry name" value="Phosphotyrosine protein phosphatases I"/>
    <property type="match status" value="1"/>
</dbReference>
<dbReference type="GO" id="GO:0004725">
    <property type="term" value="F:protein tyrosine phosphatase activity"/>
    <property type="evidence" value="ECO:0007669"/>
    <property type="project" value="UniProtKB-EC"/>
</dbReference>
<gene>
    <name evidence="6" type="ORF">METZ01_LOCUS7153</name>
</gene>
<dbReference type="Pfam" id="PF01451">
    <property type="entry name" value="LMWPc"/>
    <property type="match status" value="1"/>
</dbReference>
<evidence type="ECO:0000256" key="4">
    <source>
        <dbReference type="ARBA" id="ARBA00022912"/>
    </source>
</evidence>
<protein>
    <recommendedName>
        <fullName evidence="2">protein-tyrosine-phosphatase</fullName>
        <ecNumber evidence="2">3.1.3.48</ecNumber>
    </recommendedName>
</protein>
<dbReference type="PANTHER" id="PTHR11717">
    <property type="entry name" value="LOW MOLECULAR WEIGHT PROTEIN TYROSINE PHOSPHATASE"/>
    <property type="match status" value="1"/>
</dbReference>
<proteinExistence type="inferred from homology"/>
<reference evidence="6" key="1">
    <citation type="submission" date="2018-05" db="EMBL/GenBank/DDBJ databases">
        <authorList>
            <person name="Lanie J.A."/>
            <person name="Ng W.-L."/>
            <person name="Kazmierczak K.M."/>
            <person name="Andrzejewski T.M."/>
            <person name="Davidsen T.M."/>
            <person name="Wayne K.J."/>
            <person name="Tettelin H."/>
            <person name="Glass J.I."/>
            <person name="Rusch D."/>
            <person name="Podicherti R."/>
            <person name="Tsui H.-C.T."/>
            <person name="Winkler M.E."/>
        </authorList>
    </citation>
    <scope>NUCLEOTIDE SEQUENCE</scope>
</reference>
<dbReference type="InterPro" id="IPR017867">
    <property type="entry name" value="Tyr_phospatase_low_mol_wt"/>
</dbReference>
<dbReference type="InterPro" id="IPR023485">
    <property type="entry name" value="Ptyr_pPase"/>
</dbReference>
<feature type="domain" description="Phosphotyrosine protein phosphatase I" evidence="5">
    <location>
        <begin position="9"/>
        <end position="159"/>
    </location>
</feature>
<dbReference type="InterPro" id="IPR050438">
    <property type="entry name" value="LMW_PTPase"/>
</dbReference>
<organism evidence="6">
    <name type="scientific">marine metagenome</name>
    <dbReference type="NCBI Taxonomy" id="408172"/>
    <lineage>
        <taxon>unclassified sequences</taxon>
        <taxon>metagenomes</taxon>
        <taxon>ecological metagenomes</taxon>
    </lineage>
</organism>
<keyword evidence="4" id="KW-0904">Protein phosphatase</keyword>
<dbReference type="SMART" id="SM00226">
    <property type="entry name" value="LMWPc"/>
    <property type="match status" value="1"/>
</dbReference>
<accession>A0A381NIT3</accession>
<dbReference type="EMBL" id="UINC01000379">
    <property type="protein sequence ID" value="SUZ54299.1"/>
    <property type="molecule type" value="Genomic_DNA"/>
</dbReference>
<evidence type="ECO:0000256" key="1">
    <source>
        <dbReference type="ARBA" id="ARBA00011063"/>
    </source>
</evidence>
<name>A0A381NIT3_9ZZZZ</name>
<dbReference type="AlphaFoldDB" id="A0A381NIT3"/>
<dbReference type="CDD" id="cd16343">
    <property type="entry name" value="LMWPTP"/>
    <property type="match status" value="1"/>
</dbReference>
<dbReference type="EC" id="3.1.3.48" evidence="2"/>
<comment type="similarity">
    <text evidence="1">Belongs to the low molecular weight phosphotyrosine protein phosphatase family.</text>
</comment>
<evidence type="ECO:0000256" key="3">
    <source>
        <dbReference type="ARBA" id="ARBA00022801"/>
    </source>
</evidence>
<dbReference type="InterPro" id="IPR036196">
    <property type="entry name" value="Ptyr_pPase_sf"/>
</dbReference>
<evidence type="ECO:0000259" key="5">
    <source>
        <dbReference type="SMART" id="SM00226"/>
    </source>
</evidence>
<sequence length="167" mass="18595">MGQPRYPQIRLCFVCMGNICRSPTAEGIMKSLLKAAGFHKQISVESAGMESYHVGQRADSRAYEMARTRGVTLNSRARQFTIDDFAQFDYVLAMDHVNRDDLLELAPDESAREKIFLLRSFDASAPPEAEVPDPYSGGRTGFIEVFDQCERACAGLLTLLGSEYNLS</sequence>
<keyword evidence="3" id="KW-0378">Hydrolase</keyword>
<dbReference type="PANTHER" id="PTHR11717:SF7">
    <property type="entry name" value="LOW MOLECULAR WEIGHT PHOSPHOTYROSINE PROTEIN PHOSPHATASE"/>
    <property type="match status" value="1"/>
</dbReference>
<evidence type="ECO:0000313" key="6">
    <source>
        <dbReference type="EMBL" id="SUZ54299.1"/>
    </source>
</evidence>
<dbReference type="Gene3D" id="3.40.50.2300">
    <property type="match status" value="1"/>
</dbReference>